<organism evidence="4 5">
    <name type="scientific">Scytonema hofmannii FACHB-248</name>
    <dbReference type="NCBI Taxonomy" id="1842502"/>
    <lineage>
        <taxon>Bacteria</taxon>
        <taxon>Bacillati</taxon>
        <taxon>Cyanobacteriota</taxon>
        <taxon>Cyanophyceae</taxon>
        <taxon>Nostocales</taxon>
        <taxon>Scytonemataceae</taxon>
        <taxon>Scytonema</taxon>
    </lineage>
</organism>
<feature type="chain" id="PRO_5044970839" evidence="2">
    <location>
        <begin position="28"/>
        <end position="568"/>
    </location>
</feature>
<comment type="caution">
    <text evidence="4">The sequence shown here is derived from an EMBL/GenBank/DDBJ whole genome shotgun (WGS) entry which is preliminary data.</text>
</comment>
<accession>A0ABR8GKZ0</accession>
<name>A0ABR8GKZ0_9CYAN</name>
<sequence>MKKLDVPFTLTSLMLSGNLLTSSPVVAQANLNVNISELSSQDQLTFATANFEPQVEEIPAKETPQPQSEELYSSAPPDLDEIVNVNQLQDVTPDHWAYEALRNLVEKYQCISDSGEGKFHGNRAMTRYEFADALNNCLLKIGRSIYSLSNKFASQEDLATFKKLQEEFAQELQNVTARIGSLEDKTALIQEQQFSTTTVLKGDVSLNLISAFGDKKAVSPGSNSTEKINRNITLSERTILTLDTSFTGKDRLRTQLVAGNFNSFGSSVTGTEMTLLTGAINTGNNVNLGSLFYEFPIGKRGILAIAPIADFPTRIFPALNPVNSISNFGGESPIYSFAFGSGAVGYYQFTDKIAGGIAYLSSSGDAPNQGIFNGQYTALTQVTYTPSDKIGIAFTYGRYYAPQPGATINVTGSKGSQFAQLPFGADTPTSSNAFGLQFTYKFSDKFTLGGWTSYFNARAEGSPTVSGVNGSQGDRADIWSWAITASLTDLGKLGSQLSFVFGIPPKVTNNDISDRGDPDTSLHFELSYNYPLTDRIYITPGFLMITNPEHNAANDAVWVGLMRTTFTF</sequence>
<dbReference type="PANTHER" id="PTHR43308">
    <property type="entry name" value="OUTER MEMBRANE PROTEIN ALPHA-RELATED"/>
    <property type="match status" value="1"/>
</dbReference>
<feature type="signal peptide" evidence="2">
    <location>
        <begin position="1"/>
        <end position="27"/>
    </location>
</feature>
<keyword evidence="5" id="KW-1185">Reference proteome</keyword>
<dbReference type="InterPro" id="IPR001119">
    <property type="entry name" value="SLH_dom"/>
</dbReference>
<dbReference type="InterPro" id="IPR007049">
    <property type="entry name" value="Carb-sel_porin_OprB"/>
</dbReference>
<evidence type="ECO:0000256" key="2">
    <source>
        <dbReference type="RuleBase" id="RU363072"/>
    </source>
</evidence>
<dbReference type="NCBIfam" id="NF033921">
    <property type="entry name" value="por_somb"/>
    <property type="match status" value="1"/>
</dbReference>
<evidence type="ECO:0000256" key="1">
    <source>
        <dbReference type="ARBA" id="ARBA00008769"/>
    </source>
</evidence>
<comment type="similarity">
    <text evidence="1 2">Belongs to the OprB family.</text>
</comment>
<reference evidence="4 5" key="1">
    <citation type="journal article" date="2020" name="ISME J.">
        <title>Comparative genomics reveals insights into cyanobacterial evolution and habitat adaptation.</title>
        <authorList>
            <person name="Chen M.Y."/>
            <person name="Teng W.K."/>
            <person name="Zhao L."/>
            <person name="Hu C.X."/>
            <person name="Zhou Y.K."/>
            <person name="Han B.P."/>
            <person name="Song L.R."/>
            <person name="Shu W.S."/>
        </authorList>
    </citation>
    <scope>NUCLEOTIDE SEQUENCE [LARGE SCALE GENOMIC DNA]</scope>
    <source>
        <strain evidence="4 5">FACHB-248</strain>
    </source>
</reference>
<evidence type="ECO:0000259" key="3">
    <source>
        <dbReference type="PROSITE" id="PS51272"/>
    </source>
</evidence>
<dbReference type="InterPro" id="IPR038673">
    <property type="entry name" value="OprB_sf"/>
</dbReference>
<proteinExistence type="inferred from homology"/>
<evidence type="ECO:0000313" key="5">
    <source>
        <dbReference type="Proteomes" id="UP000660380"/>
    </source>
</evidence>
<dbReference type="SUPFAM" id="SSF56935">
    <property type="entry name" value="Porins"/>
    <property type="match status" value="1"/>
</dbReference>
<protein>
    <submittedName>
        <fullName evidence="4">Iron uptake porin</fullName>
    </submittedName>
</protein>
<dbReference type="PROSITE" id="PS51272">
    <property type="entry name" value="SLH"/>
    <property type="match status" value="1"/>
</dbReference>
<dbReference type="Pfam" id="PF04966">
    <property type="entry name" value="OprB"/>
    <property type="match status" value="1"/>
</dbReference>
<dbReference type="InterPro" id="IPR047684">
    <property type="entry name" value="Por_som-like"/>
</dbReference>
<dbReference type="PANTHER" id="PTHR43308:SF1">
    <property type="entry name" value="OUTER MEMBRANE PROTEIN ALPHA"/>
    <property type="match status" value="1"/>
</dbReference>
<dbReference type="RefSeq" id="WP_029635137.1">
    <property type="nucleotide sequence ID" value="NZ_JACJTA010000005.1"/>
</dbReference>
<dbReference type="InterPro" id="IPR051465">
    <property type="entry name" value="Cell_Envelope_Struct_Comp"/>
</dbReference>
<feature type="domain" description="SLH" evidence="3">
    <location>
        <begin position="84"/>
        <end position="148"/>
    </location>
</feature>
<dbReference type="Gene3D" id="2.40.160.180">
    <property type="entry name" value="Carbohydrate-selective porin OprB"/>
    <property type="match status" value="1"/>
</dbReference>
<evidence type="ECO:0000313" key="4">
    <source>
        <dbReference type="EMBL" id="MBD2603725.1"/>
    </source>
</evidence>
<dbReference type="Proteomes" id="UP000660380">
    <property type="component" value="Unassembled WGS sequence"/>
</dbReference>
<keyword evidence="2" id="KW-0732">Signal</keyword>
<gene>
    <name evidence="4" type="ORF">H6G81_04070</name>
</gene>
<dbReference type="EMBL" id="JACJTA010000005">
    <property type="protein sequence ID" value="MBD2603725.1"/>
    <property type="molecule type" value="Genomic_DNA"/>
</dbReference>